<keyword evidence="1" id="KW-0175">Coiled coil</keyword>
<dbReference type="EMBL" id="CP059086">
    <property type="protein sequence ID" value="QTC48548.1"/>
    <property type="molecule type" value="Genomic_DNA"/>
</dbReference>
<feature type="coiled-coil region" evidence="1">
    <location>
        <begin position="101"/>
        <end position="135"/>
    </location>
</feature>
<evidence type="ECO:0000313" key="2">
    <source>
        <dbReference type="EMBL" id="QTC48548.1"/>
    </source>
</evidence>
<evidence type="ECO:0008006" key="4">
    <source>
        <dbReference type="Google" id="ProtNLM"/>
    </source>
</evidence>
<evidence type="ECO:0000313" key="3">
    <source>
        <dbReference type="Proteomes" id="UP000663901"/>
    </source>
</evidence>
<organism evidence="2 3">
    <name type="scientific">Pantoea ananas</name>
    <name type="common">Erwinia uredovora</name>
    <dbReference type="NCBI Taxonomy" id="553"/>
    <lineage>
        <taxon>Bacteria</taxon>
        <taxon>Pseudomonadati</taxon>
        <taxon>Pseudomonadota</taxon>
        <taxon>Gammaproteobacteria</taxon>
        <taxon>Enterobacterales</taxon>
        <taxon>Erwiniaceae</taxon>
        <taxon>Pantoea</taxon>
    </lineage>
</organism>
<protein>
    <recommendedName>
        <fullName evidence="4">Helix-turn-helix domain-containing protein</fullName>
    </recommendedName>
</protein>
<reference evidence="2" key="1">
    <citation type="submission" date="2020-07" db="EMBL/GenBank/DDBJ databases">
        <title>Genome Sequences for Panteoa spp. that cause Center Rot in Onions.</title>
        <authorList>
            <person name="Asselin J.A."/>
            <person name="Helmann T."/>
            <person name="Beer S."/>
            <person name="Stodghill P."/>
        </authorList>
    </citation>
    <scope>NUCLEOTIDE SEQUENCE</scope>
    <source>
        <strain evidence="2">OC5a</strain>
        <plasmid evidence="2">pOC5aC</plasmid>
    </source>
</reference>
<dbReference type="AlphaFoldDB" id="A0A8A4K9M2"/>
<geneLocation type="plasmid" evidence="2 3">
    <name>pOC5aC</name>
</geneLocation>
<gene>
    <name evidence="2" type="ORF">H0Z12_22910</name>
</gene>
<dbReference type="RefSeq" id="WP_207806815.1">
    <property type="nucleotide sequence ID" value="NZ_CP059086.1"/>
</dbReference>
<dbReference type="SUPFAM" id="SSF46955">
    <property type="entry name" value="Putative DNA-binding domain"/>
    <property type="match status" value="1"/>
</dbReference>
<sequence length="144" mass="16623">MAETHLNLTQAAKAAGVTRRTLYNHINQGKVTASRDRNNNPVIDISELVRVYGNISLPVKKVPSVLHSENTRDNFTHEALDSLVKEVKELKQAFTLMLEDKTMREAERVKAEEEHQKLQLEITRLNDELKQEKSKGFWQRLFRG</sequence>
<keyword evidence="2" id="KW-0614">Plasmid</keyword>
<dbReference type="Proteomes" id="UP000663901">
    <property type="component" value="Plasmid pOC5aC"/>
</dbReference>
<name>A0A8A4K9M2_PANAN</name>
<proteinExistence type="predicted"/>
<accession>A0A8A4K9M2</accession>
<dbReference type="InterPro" id="IPR009061">
    <property type="entry name" value="DNA-bd_dom_put_sf"/>
</dbReference>
<evidence type="ECO:0000256" key="1">
    <source>
        <dbReference type="SAM" id="Coils"/>
    </source>
</evidence>